<dbReference type="SUPFAM" id="SSF51206">
    <property type="entry name" value="cAMP-binding domain-like"/>
    <property type="match status" value="1"/>
</dbReference>
<dbReference type="InterPro" id="IPR050097">
    <property type="entry name" value="Ferredoxin-NADP_redctase_2"/>
</dbReference>
<gene>
    <name evidence="4" type="ORF">SAMN05216402_0126</name>
</gene>
<dbReference type="SMART" id="SM00100">
    <property type="entry name" value="cNMP"/>
    <property type="match status" value="1"/>
</dbReference>
<name>A0ABY0TAT5_9PROT</name>
<dbReference type="InterPro" id="IPR014710">
    <property type="entry name" value="RmlC-like_jellyroll"/>
</dbReference>
<reference evidence="4 5" key="1">
    <citation type="submission" date="2016-10" db="EMBL/GenBank/DDBJ databases">
        <authorList>
            <person name="Varghese N."/>
            <person name="Submissions S."/>
        </authorList>
    </citation>
    <scope>NUCLEOTIDE SEQUENCE [LARGE SCALE GENOMIC DNA]</scope>
    <source>
        <strain evidence="4 5">Nl1</strain>
    </source>
</reference>
<evidence type="ECO:0000313" key="5">
    <source>
        <dbReference type="Proteomes" id="UP000183471"/>
    </source>
</evidence>
<dbReference type="InterPro" id="IPR000595">
    <property type="entry name" value="cNMP-bd_dom"/>
</dbReference>
<evidence type="ECO:0000256" key="2">
    <source>
        <dbReference type="ARBA" id="ARBA00023002"/>
    </source>
</evidence>
<dbReference type="PROSITE" id="PS50042">
    <property type="entry name" value="CNMP_BINDING_3"/>
    <property type="match status" value="1"/>
</dbReference>
<accession>A0ABY0TAT5</accession>
<dbReference type="CDD" id="cd00038">
    <property type="entry name" value="CAP_ED"/>
    <property type="match status" value="1"/>
</dbReference>
<sequence>MVMNEAFDSLLSPASGQMDDVPTSTMDFPLPPSLESRRGQMFPKLSPAETNRLLRFGTVRTWQPGEILFDPSRPGVGMFVLLSGRILITRKNGLGIEIPIIESGPGHFTGEVGQLSGRPPLAYGRALEVVEALVIDPPSLRAVVVAEAELGERIMRAMILRRLGLIETGGGGPLLIGTPGGAGMVRLQGFLSRNGHPHLALDPAQDSVAEDVMKLHQPRPDELPLVVCPDGTVLKCPTERELAHHLGLYIELDPDRVYDVAIAGAGPAGLACAVYAASEGLSVLVLDTHAFGGQAGASARIENYLGFPTGISGQALAGRAYVQALKFGAEMVVPVEVTSLDCTGFPHALQLDCGARVSAKAVVIATGAKYRHPAIPELEKYEGRGVYYWASPIEAGLCRQEEVVLVGGGNAAGQAIVFLASHAAHVHHLIRGADLAKSMSTYLINRIGSLPNVTLHRESEIVAIEGCEEGVSAVHWRHRQNGSMQTKSTRRIFVFVGADPNTGWLENCGVKLNDKGFVCTGLDLSPADHTQSAHSKNGRQPLPLETSVPGVFAIGDARASSTKRVAAAVGEGAAVVDQLHALLTLH</sequence>
<keyword evidence="1" id="KW-0285">Flavoprotein</keyword>
<evidence type="ECO:0000313" key="4">
    <source>
        <dbReference type="EMBL" id="SDQ27238.1"/>
    </source>
</evidence>
<keyword evidence="2" id="KW-0560">Oxidoreductase</keyword>
<evidence type="ECO:0000259" key="3">
    <source>
        <dbReference type="PROSITE" id="PS50042"/>
    </source>
</evidence>
<proteinExistence type="predicted"/>
<dbReference type="InterPro" id="IPR036188">
    <property type="entry name" value="FAD/NAD-bd_sf"/>
</dbReference>
<dbReference type="PRINTS" id="PR00469">
    <property type="entry name" value="PNDRDTASEII"/>
</dbReference>
<dbReference type="InterPro" id="IPR018490">
    <property type="entry name" value="cNMP-bd_dom_sf"/>
</dbReference>
<protein>
    <submittedName>
        <fullName evidence="4">Thioredoxin reductase (NADPH)</fullName>
    </submittedName>
</protein>
<dbReference type="SUPFAM" id="SSF51905">
    <property type="entry name" value="FAD/NAD(P)-binding domain"/>
    <property type="match status" value="1"/>
</dbReference>
<comment type="caution">
    <text evidence="4">The sequence shown here is derived from an EMBL/GenBank/DDBJ whole genome shotgun (WGS) entry which is preliminary data.</text>
</comment>
<keyword evidence="5" id="KW-1185">Reference proteome</keyword>
<feature type="domain" description="Cyclic nucleotide-binding" evidence="3">
    <location>
        <begin position="41"/>
        <end position="161"/>
    </location>
</feature>
<dbReference type="Pfam" id="PF07992">
    <property type="entry name" value="Pyr_redox_2"/>
    <property type="match status" value="1"/>
</dbReference>
<organism evidence="4 5">
    <name type="scientific">Nitrosospira multiformis</name>
    <dbReference type="NCBI Taxonomy" id="1231"/>
    <lineage>
        <taxon>Bacteria</taxon>
        <taxon>Pseudomonadati</taxon>
        <taxon>Pseudomonadota</taxon>
        <taxon>Betaproteobacteria</taxon>
        <taxon>Nitrosomonadales</taxon>
        <taxon>Nitrosomonadaceae</taxon>
        <taxon>Nitrosospira</taxon>
    </lineage>
</organism>
<dbReference type="Pfam" id="PF00027">
    <property type="entry name" value="cNMP_binding"/>
    <property type="match status" value="1"/>
</dbReference>
<dbReference type="PANTHER" id="PTHR48105">
    <property type="entry name" value="THIOREDOXIN REDUCTASE 1-RELATED-RELATED"/>
    <property type="match status" value="1"/>
</dbReference>
<dbReference type="PRINTS" id="PR00368">
    <property type="entry name" value="FADPNR"/>
</dbReference>
<dbReference type="Gene3D" id="3.50.50.60">
    <property type="entry name" value="FAD/NAD(P)-binding domain"/>
    <property type="match status" value="2"/>
</dbReference>
<dbReference type="Proteomes" id="UP000183471">
    <property type="component" value="Unassembled WGS sequence"/>
</dbReference>
<evidence type="ECO:0000256" key="1">
    <source>
        <dbReference type="ARBA" id="ARBA00022630"/>
    </source>
</evidence>
<dbReference type="InterPro" id="IPR023753">
    <property type="entry name" value="FAD/NAD-binding_dom"/>
</dbReference>
<dbReference type="Gene3D" id="2.60.120.10">
    <property type="entry name" value="Jelly Rolls"/>
    <property type="match status" value="1"/>
</dbReference>
<dbReference type="EMBL" id="FNKY01000001">
    <property type="protein sequence ID" value="SDQ27238.1"/>
    <property type="molecule type" value="Genomic_DNA"/>
</dbReference>